<name>A0A3A8IVT2_9BACT</name>
<accession>A0A3A8IVT2</accession>
<reference evidence="1 2" key="1">
    <citation type="submission" date="2020-05" db="EMBL/GenBank/DDBJ databases">
        <authorList>
            <person name="Whitworth D."/>
        </authorList>
    </citation>
    <scope>NUCLEOTIDE SEQUENCE [LARGE SCALE GENOMIC DNA]</scope>
    <source>
        <strain evidence="1 2">AB043B</strain>
    </source>
</reference>
<proteinExistence type="predicted"/>
<dbReference type="OrthoDB" id="9984253at2"/>
<keyword evidence="2" id="KW-1185">Reference proteome</keyword>
<comment type="caution">
    <text evidence="1">The sequence shown here is derived from an EMBL/GenBank/DDBJ whole genome shotgun (WGS) entry which is preliminary data.</text>
</comment>
<sequence>MFAITPEGRWMVEQAGRPEVTMDAVETPLVATGAFQALPGQMRVERILPKYHRSVRGPSRA</sequence>
<protein>
    <submittedName>
        <fullName evidence="1">Uncharacterized protein</fullName>
    </submittedName>
</protein>
<dbReference type="Proteomes" id="UP000563426">
    <property type="component" value="Unassembled WGS sequence"/>
</dbReference>
<dbReference type="AlphaFoldDB" id="A0A3A8IVT2"/>
<organism evidence="1 2">
    <name type="scientific">Corallococcus exercitus</name>
    <dbReference type="NCBI Taxonomy" id="2316736"/>
    <lineage>
        <taxon>Bacteria</taxon>
        <taxon>Pseudomonadati</taxon>
        <taxon>Myxococcota</taxon>
        <taxon>Myxococcia</taxon>
        <taxon>Myxococcales</taxon>
        <taxon>Cystobacterineae</taxon>
        <taxon>Myxococcaceae</taxon>
        <taxon>Corallococcus</taxon>
    </lineage>
</organism>
<dbReference type="RefSeq" id="WP_120524218.1">
    <property type="nucleotide sequence ID" value="NZ_JABFJV010000127.1"/>
</dbReference>
<evidence type="ECO:0000313" key="2">
    <source>
        <dbReference type="Proteomes" id="UP000563426"/>
    </source>
</evidence>
<evidence type="ECO:0000313" key="1">
    <source>
        <dbReference type="EMBL" id="NOK35749.1"/>
    </source>
</evidence>
<dbReference type="EMBL" id="JABFJV010000127">
    <property type="protein sequence ID" value="NOK35749.1"/>
    <property type="molecule type" value="Genomic_DNA"/>
</dbReference>
<gene>
    <name evidence="1" type="ORF">HMI49_21350</name>
</gene>